<dbReference type="Gene3D" id="1.10.10.60">
    <property type="entry name" value="Homeodomain-like"/>
    <property type="match status" value="1"/>
</dbReference>
<dbReference type="Ensembl" id="ENSOMYT00000129655.1">
    <property type="protein sequence ID" value="ENSOMYP00000109426.1"/>
    <property type="gene ID" value="ENSOMYG00000066646.1"/>
</dbReference>
<dbReference type="InterPro" id="IPR001005">
    <property type="entry name" value="SANT/Myb"/>
</dbReference>
<evidence type="ECO:0000259" key="2">
    <source>
        <dbReference type="PROSITE" id="PS50090"/>
    </source>
</evidence>
<dbReference type="PANTHER" id="PTHR16124:SF3">
    <property type="entry name" value="MIS18-BINDING PROTEIN 1"/>
    <property type="match status" value="1"/>
</dbReference>
<name>A0A8K9UED3_ONCMY</name>
<reference evidence="3" key="3">
    <citation type="submission" date="2025-09" db="UniProtKB">
        <authorList>
            <consortium name="Ensembl"/>
        </authorList>
    </citation>
    <scope>IDENTIFICATION</scope>
</reference>
<dbReference type="GeneTree" id="ENSGT00390000007395"/>
<protein>
    <recommendedName>
        <fullName evidence="2">Myb-like domain-containing protein</fullName>
    </recommendedName>
</protein>
<dbReference type="InterPro" id="IPR009057">
    <property type="entry name" value="Homeodomain-like_sf"/>
</dbReference>
<feature type="compositionally biased region" description="Basic and acidic residues" evidence="1">
    <location>
        <begin position="53"/>
        <end position="67"/>
    </location>
</feature>
<feature type="compositionally biased region" description="Basic and acidic residues" evidence="1">
    <location>
        <begin position="27"/>
        <end position="41"/>
    </location>
</feature>
<reference evidence="3" key="2">
    <citation type="submission" date="2025-08" db="UniProtKB">
        <authorList>
            <consortium name="Ensembl"/>
        </authorList>
    </citation>
    <scope>IDENTIFICATION</scope>
</reference>
<dbReference type="Proteomes" id="UP000694395">
    <property type="component" value="Chromosome 25"/>
</dbReference>
<evidence type="ECO:0000313" key="3">
    <source>
        <dbReference type="Ensembl" id="ENSOMYP00000109426.1"/>
    </source>
</evidence>
<evidence type="ECO:0000256" key="1">
    <source>
        <dbReference type="SAM" id="MobiDB-lite"/>
    </source>
</evidence>
<keyword evidence="4" id="KW-1185">Reference proteome</keyword>
<sequence>MSRPLGRQDNSDNTKTSSELLPGKPIKVSDKANRKVLEMPKKRVSCQKKLPAKLHEDIEMEGKDTRSRGPTKRAGPQRPGEKGRKFTRFQQGKKEENADQWTEMELQRLHEAVTSFPKHINNFWVNVAMVVGTRSAEECQEQYNAHAPTKSTKKNEVLNGSALCSIFIHKICIKEPDGTLKRKQQVRNLLDHMPKDDHNDIFNSSPMQNNKWVKVCCFSTWGANVSTMLPFLGSLGKYSENIQKNSKKTPHTSLYRYPPKLLNNKNISQDIDISDIGRTFKFLLI</sequence>
<feature type="compositionally biased region" description="Basic residues" evidence="1">
    <location>
        <begin position="42"/>
        <end position="52"/>
    </location>
</feature>
<dbReference type="CDD" id="cd00167">
    <property type="entry name" value="SANT"/>
    <property type="match status" value="1"/>
</dbReference>
<reference evidence="3" key="1">
    <citation type="submission" date="2020-07" db="EMBL/GenBank/DDBJ databases">
        <title>A long reads based de novo assembly of the rainbow trout Arlee double haploid line genome.</title>
        <authorList>
            <person name="Gao G."/>
            <person name="Palti Y."/>
        </authorList>
    </citation>
    <scope>NUCLEOTIDE SEQUENCE [LARGE SCALE GENOMIC DNA]</scope>
</reference>
<feature type="domain" description="Myb-like" evidence="2">
    <location>
        <begin position="93"/>
        <end position="147"/>
    </location>
</feature>
<feature type="region of interest" description="Disordered" evidence="1">
    <location>
        <begin position="1"/>
        <end position="98"/>
    </location>
</feature>
<dbReference type="Pfam" id="PF00249">
    <property type="entry name" value="Myb_DNA-binding"/>
    <property type="match status" value="1"/>
</dbReference>
<proteinExistence type="predicted"/>
<dbReference type="AlphaFoldDB" id="A0A8K9UED3"/>
<dbReference type="PANTHER" id="PTHR16124">
    <property type="entry name" value="MIS18-BINDING PROTEIN 1"/>
    <property type="match status" value="1"/>
</dbReference>
<dbReference type="SUPFAM" id="SSF46689">
    <property type="entry name" value="Homeodomain-like"/>
    <property type="match status" value="1"/>
</dbReference>
<dbReference type="InterPro" id="IPR039110">
    <property type="entry name" value="KNL2-like"/>
</dbReference>
<accession>A0A8K9UED3</accession>
<organism evidence="3 4">
    <name type="scientific">Oncorhynchus mykiss</name>
    <name type="common">Rainbow trout</name>
    <name type="synonym">Salmo gairdneri</name>
    <dbReference type="NCBI Taxonomy" id="8022"/>
    <lineage>
        <taxon>Eukaryota</taxon>
        <taxon>Metazoa</taxon>
        <taxon>Chordata</taxon>
        <taxon>Craniata</taxon>
        <taxon>Vertebrata</taxon>
        <taxon>Euteleostomi</taxon>
        <taxon>Actinopterygii</taxon>
        <taxon>Neopterygii</taxon>
        <taxon>Teleostei</taxon>
        <taxon>Protacanthopterygii</taxon>
        <taxon>Salmoniformes</taxon>
        <taxon>Salmonidae</taxon>
        <taxon>Salmoninae</taxon>
        <taxon>Oncorhynchus</taxon>
    </lineage>
</organism>
<dbReference type="GO" id="GO:0000775">
    <property type="term" value="C:chromosome, centromeric region"/>
    <property type="evidence" value="ECO:0007669"/>
    <property type="project" value="TreeGrafter"/>
</dbReference>
<dbReference type="PROSITE" id="PS50090">
    <property type="entry name" value="MYB_LIKE"/>
    <property type="match status" value="1"/>
</dbReference>
<dbReference type="SMART" id="SM00717">
    <property type="entry name" value="SANT"/>
    <property type="match status" value="1"/>
</dbReference>
<evidence type="ECO:0000313" key="4">
    <source>
        <dbReference type="Proteomes" id="UP000694395"/>
    </source>
</evidence>